<evidence type="ECO:0000256" key="2">
    <source>
        <dbReference type="ARBA" id="ARBA00009142"/>
    </source>
</evidence>
<evidence type="ECO:0000256" key="3">
    <source>
        <dbReference type="ARBA" id="ARBA00022448"/>
    </source>
</evidence>
<keyword evidence="10" id="KW-1185">Reference proteome</keyword>
<feature type="transmembrane region" description="Helical" evidence="8">
    <location>
        <begin position="161"/>
        <end position="182"/>
    </location>
</feature>
<dbReference type="PANTHER" id="PTHR30269:SF37">
    <property type="entry name" value="MEMBRANE TRANSPORTER PROTEIN"/>
    <property type="match status" value="1"/>
</dbReference>
<dbReference type="AlphaFoldDB" id="A0A8J3JUI7"/>
<dbReference type="PANTHER" id="PTHR30269">
    <property type="entry name" value="TRANSMEMBRANE PROTEIN YFCA"/>
    <property type="match status" value="1"/>
</dbReference>
<dbReference type="Proteomes" id="UP000619293">
    <property type="component" value="Unassembled WGS sequence"/>
</dbReference>
<evidence type="ECO:0000256" key="6">
    <source>
        <dbReference type="ARBA" id="ARBA00022989"/>
    </source>
</evidence>
<dbReference type="InterPro" id="IPR052017">
    <property type="entry name" value="TSUP"/>
</dbReference>
<evidence type="ECO:0000256" key="7">
    <source>
        <dbReference type="ARBA" id="ARBA00023136"/>
    </source>
</evidence>
<keyword evidence="5 8" id="KW-0812">Transmembrane</keyword>
<keyword evidence="6 8" id="KW-1133">Transmembrane helix</keyword>
<organism evidence="9 10">
    <name type="scientific">Catellatospora chokoriensis</name>
    <dbReference type="NCBI Taxonomy" id="310353"/>
    <lineage>
        <taxon>Bacteria</taxon>
        <taxon>Bacillati</taxon>
        <taxon>Actinomycetota</taxon>
        <taxon>Actinomycetes</taxon>
        <taxon>Micromonosporales</taxon>
        <taxon>Micromonosporaceae</taxon>
        <taxon>Catellatospora</taxon>
    </lineage>
</organism>
<comment type="similarity">
    <text evidence="2 8">Belongs to the 4-toluene sulfonate uptake permease (TSUP) (TC 2.A.102) family.</text>
</comment>
<dbReference type="EMBL" id="BONG01000031">
    <property type="protein sequence ID" value="GIF91322.1"/>
    <property type="molecule type" value="Genomic_DNA"/>
</dbReference>
<keyword evidence="4 8" id="KW-1003">Cell membrane</keyword>
<evidence type="ECO:0000256" key="5">
    <source>
        <dbReference type="ARBA" id="ARBA00022692"/>
    </source>
</evidence>
<feature type="transmembrane region" description="Helical" evidence="8">
    <location>
        <begin position="97"/>
        <end position="115"/>
    </location>
</feature>
<comment type="subcellular location">
    <subcellularLocation>
        <location evidence="1 8">Cell membrane</location>
        <topology evidence="1 8">Multi-pass membrane protein</topology>
    </subcellularLocation>
</comment>
<evidence type="ECO:0000256" key="8">
    <source>
        <dbReference type="RuleBase" id="RU363041"/>
    </source>
</evidence>
<dbReference type="RefSeq" id="WP_191837829.1">
    <property type="nucleotide sequence ID" value="NZ_BAAALB010000010.1"/>
</dbReference>
<evidence type="ECO:0000313" key="9">
    <source>
        <dbReference type="EMBL" id="GIF91322.1"/>
    </source>
</evidence>
<name>A0A8J3JUI7_9ACTN</name>
<gene>
    <name evidence="9" type="ORF">Cch02nite_47660</name>
</gene>
<reference evidence="9 10" key="1">
    <citation type="submission" date="2021-01" db="EMBL/GenBank/DDBJ databases">
        <title>Whole genome shotgun sequence of Catellatospora chokoriensis NBRC 107358.</title>
        <authorList>
            <person name="Komaki H."/>
            <person name="Tamura T."/>
        </authorList>
    </citation>
    <scope>NUCLEOTIDE SEQUENCE [LARGE SCALE GENOMIC DNA]</scope>
    <source>
        <strain evidence="9 10">NBRC 107358</strain>
    </source>
</reference>
<sequence>MTLYLLAFLVITVAAFAQAISGFGFSLVAVPLLAMIVDPQPAVVAATMVSFTLNAVNAYGHRRHIDAGAARRLLLWVLAGLPLGVLALRLLPSGALVATIALVTLGCTVVVWRGWHIAPGGWTLRGAGLLSGVLTTATATNGPPLVAALQAMRLEPRAFRATLALLFASVSPVAVGGFLLAGLLSTRAVLVAAVGLPAAALGGWVGERMFARFDAGTFRRMVLGALVVSSAAALVKVGSGAL</sequence>
<evidence type="ECO:0000256" key="4">
    <source>
        <dbReference type="ARBA" id="ARBA00022475"/>
    </source>
</evidence>
<keyword evidence="7 8" id="KW-0472">Membrane</keyword>
<proteinExistence type="inferred from homology"/>
<feature type="transmembrane region" description="Helical" evidence="8">
    <location>
        <begin position="73"/>
        <end position="91"/>
    </location>
</feature>
<feature type="transmembrane region" description="Helical" evidence="8">
    <location>
        <begin position="218"/>
        <end position="237"/>
    </location>
</feature>
<protein>
    <recommendedName>
        <fullName evidence="8">Probable membrane transporter protein</fullName>
    </recommendedName>
</protein>
<feature type="transmembrane region" description="Helical" evidence="8">
    <location>
        <begin position="188"/>
        <end position="206"/>
    </location>
</feature>
<keyword evidence="3" id="KW-0813">Transport</keyword>
<dbReference type="Pfam" id="PF01925">
    <property type="entry name" value="TauE"/>
    <property type="match status" value="1"/>
</dbReference>
<accession>A0A8J3JUI7</accession>
<evidence type="ECO:0000256" key="1">
    <source>
        <dbReference type="ARBA" id="ARBA00004651"/>
    </source>
</evidence>
<dbReference type="GO" id="GO:0005886">
    <property type="term" value="C:plasma membrane"/>
    <property type="evidence" value="ECO:0007669"/>
    <property type="project" value="UniProtKB-SubCell"/>
</dbReference>
<comment type="caution">
    <text evidence="9">The sequence shown here is derived from an EMBL/GenBank/DDBJ whole genome shotgun (WGS) entry which is preliminary data.</text>
</comment>
<dbReference type="InterPro" id="IPR002781">
    <property type="entry name" value="TM_pro_TauE-like"/>
</dbReference>
<feature type="transmembrane region" description="Helical" evidence="8">
    <location>
        <begin position="43"/>
        <end position="61"/>
    </location>
</feature>
<evidence type="ECO:0000313" key="10">
    <source>
        <dbReference type="Proteomes" id="UP000619293"/>
    </source>
</evidence>